<feature type="modified residue" description="Phosphohistidine" evidence="1">
    <location>
        <position position="49"/>
    </location>
</feature>
<evidence type="ECO:0000313" key="3">
    <source>
        <dbReference type="EMBL" id="BDQ36608.1"/>
    </source>
</evidence>
<organism evidence="3 4">
    <name type="scientific">Pseudodesulfovibrio nedwellii</name>
    <dbReference type="NCBI Taxonomy" id="2973072"/>
    <lineage>
        <taxon>Bacteria</taxon>
        <taxon>Pseudomonadati</taxon>
        <taxon>Thermodesulfobacteriota</taxon>
        <taxon>Desulfovibrionia</taxon>
        <taxon>Desulfovibrionales</taxon>
        <taxon>Desulfovibrionaceae</taxon>
    </lineage>
</organism>
<evidence type="ECO:0000259" key="2">
    <source>
        <dbReference type="PROSITE" id="PS50894"/>
    </source>
</evidence>
<dbReference type="SUPFAM" id="SSF47226">
    <property type="entry name" value="Histidine-containing phosphotransfer domain, HPT domain"/>
    <property type="match status" value="1"/>
</dbReference>
<dbReference type="InterPro" id="IPR036641">
    <property type="entry name" value="HPT_dom_sf"/>
</dbReference>
<reference evidence="3 4" key="1">
    <citation type="submission" date="2022-08" db="EMBL/GenBank/DDBJ databases">
        <title>Genome Sequence of the sulphate-reducing bacterium, Pseudodesulfovibrio sp. SYK.</title>
        <authorList>
            <person name="Kondo R."/>
            <person name="Kataoka T."/>
        </authorList>
    </citation>
    <scope>NUCLEOTIDE SEQUENCE [LARGE SCALE GENOMIC DNA]</scope>
    <source>
        <strain evidence="3 4">SYK</strain>
    </source>
</reference>
<keyword evidence="4" id="KW-1185">Reference proteome</keyword>
<proteinExistence type="predicted"/>
<dbReference type="InterPro" id="IPR008207">
    <property type="entry name" value="Sig_transdc_His_kin_Hpt_dom"/>
</dbReference>
<feature type="domain" description="HPt" evidence="2">
    <location>
        <begin position="10"/>
        <end position="102"/>
    </location>
</feature>
<dbReference type="Gene3D" id="1.20.120.160">
    <property type="entry name" value="HPT domain"/>
    <property type="match status" value="1"/>
</dbReference>
<evidence type="ECO:0000313" key="4">
    <source>
        <dbReference type="Proteomes" id="UP001317742"/>
    </source>
</evidence>
<dbReference type="Proteomes" id="UP001317742">
    <property type="component" value="Chromosome"/>
</dbReference>
<name>A0ABM8AYQ6_9BACT</name>
<protein>
    <recommendedName>
        <fullName evidence="2">HPt domain-containing protein</fullName>
    </recommendedName>
</protein>
<sequence length="102" mass="11700">MPDSPIIELIDPDLEELLPRFFEVSMEDLERMQVALKERDFETLNRLGHTTRGTGCGYGFKGMGEIARAIELAAKACDFEKGREQIGRLFMYLQRVQVEFGK</sequence>
<dbReference type="Pfam" id="PF01627">
    <property type="entry name" value="Hpt"/>
    <property type="match status" value="1"/>
</dbReference>
<dbReference type="EMBL" id="AP026709">
    <property type="protein sequence ID" value="BDQ36608.1"/>
    <property type="molecule type" value="Genomic_DNA"/>
</dbReference>
<accession>A0ABM8AYQ6</accession>
<gene>
    <name evidence="3" type="ORF">SYK_09680</name>
</gene>
<keyword evidence="1" id="KW-0597">Phosphoprotein</keyword>
<evidence type="ECO:0000256" key="1">
    <source>
        <dbReference type="PROSITE-ProRule" id="PRU00110"/>
    </source>
</evidence>
<dbReference type="RefSeq" id="WP_281762502.1">
    <property type="nucleotide sequence ID" value="NZ_AP026709.1"/>
</dbReference>
<dbReference type="PROSITE" id="PS50894">
    <property type="entry name" value="HPT"/>
    <property type="match status" value="1"/>
</dbReference>